<dbReference type="KEGG" id="lck:HN018_21965"/>
<gene>
    <name evidence="1" type="ORF">HN018_21965</name>
</gene>
<evidence type="ECO:0000313" key="2">
    <source>
        <dbReference type="Proteomes" id="UP000500767"/>
    </source>
</evidence>
<name>A0A6M8HXB2_9PROT</name>
<organism evidence="1 2">
    <name type="scientific">Lichenicola cladoniae</name>
    <dbReference type="NCBI Taxonomy" id="1484109"/>
    <lineage>
        <taxon>Bacteria</taxon>
        <taxon>Pseudomonadati</taxon>
        <taxon>Pseudomonadota</taxon>
        <taxon>Alphaproteobacteria</taxon>
        <taxon>Acetobacterales</taxon>
        <taxon>Acetobacteraceae</taxon>
        <taxon>Lichenicola</taxon>
    </lineage>
</organism>
<keyword evidence="1" id="KW-0614">Plasmid</keyword>
<accession>A0A6M8HXB2</accession>
<protein>
    <submittedName>
        <fullName evidence="1">Uncharacterized protein</fullName>
    </submittedName>
</protein>
<sequence>MAAEIRQAPTDDAINLEEEPTLREILDFLPAMSRAQDVSFWTKERVRSTFKEDATRALQDALGETADIEDNTAVDPGLKEFQADLTIRPRGGGAGGIVTAVFLVQGDRYPHRGFGSCAGTKASSAERCACGCID</sequence>
<evidence type="ECO:0000313" key="1">
    <source>
        <dbReference type="EMBL" id="QKE92896.1"/>
    </source>
</evidence>
<proteinExistence type="predicted"/>
<keyword evidence="2" id="KW-1185">Reference proteome</keyword>
<dbReference type="Proteomes" id="UP000500767">
    <property type="component" value="Plasmid unnamed1"/>
</dbReference>
<dbReference type="EMBL" id="CP053709">
    <property type="protein sequence ID" value="QKE92896.1"/>
    <property type="molecule type" value="Genomic_DNA"/>
</dbReference>
<dbReference type="RefSeq" id="WP_171837632.1">
    <property type="nucleotide sequence ID" value="NZ_CP053709.1"/>
</dbReference>
<geneLocation type="plasmid" evidence="1 2">
    <name>unnamed1</name>
</geneLocation>
<reference evidence="1 2" key="1">
    <citation type="journal article" date="2014" name="World J. Microbiol. Biotechnol.">
        <title>Biodiversity and physiological characteristics of Antarctic and Arctic lichens-associated bacteria.</title>
        <authorList>
            <person name="Lee Y.M."/>
            <person name="Kim E.H."/>
            <person name="Lee H.K."/>
            <person name="Hong S.G."/>
        </authorList>
    </citation>
    <scope>NUCLEOTIDE SEQUENCE [LARGE SCALE GENOMIC DNA]</scope>
    <source>
        <strain evidence="1 2">PAMC 26569</strain>
        <plasmid evidence="1">unnamed1</plasmid>
    </source>
</reference>
<dbReference type="AlphaFoldDB" id="A0A6M8HXB2"/>